<reference evidence="1 2" key="1">
    <citation type="journal article" date="2014" name="Int. J. Syst. Evol. Microbiol.">
        <title>Complete genome sequence of Corynebacterium casei LMG S-19264T (=DSM 44701T), isolated from a smear-ripened cheese.</title>
        <authorList>
            <consortium name="US DOE Joint Genome Institute (JGI-PGF)"/>
            <person name="Walter F."/>
            <person name="Albersmeier A."/>
            <person name="Kalinowski J."/>
            <person name="Ruckert C."/>
        </authorList>
    </citation>
    <scope>NUCLEOTIDE SEQUENCE [LARGE SCALE GENOMIC DNA]</scope>
    <source>
        <strain evidence="1 2">JCM 4434</strain>
    </source>
</reference>
<dbReference type="Proteomes" id="UP000610124">
    <property type="component" value="Unassembled WGS sequence"/>
</dbReference>
<proteinExistence type="predicted"/>
<organism evidence="1 2">
    <name type="scientific">Kitasatospora aureofaciens</name>
    <name type="common">Streptomyces aureofaciens</name>
    <dbReference type="NCBI Taxonomy" id="1894"/>
    <lineage>
        <taxon>Bacteria</taxon>
        <taxon>Bacillati</taxon>
        <taxon>Actinomycetota</taxon>
        <taxon>Actinomycetes</taxon>
        <taxon>Kitasatosporales</taxon>
        <taxon>Streptomycetaceae</taxon>
        <taxon>Kitasatospora</taxon>
    </lineage>
</organism>
<dbReference type="EMBL" id="BMUB01000022">
    <property type="protein sequence ID" value="GGU99180.1"/>
    <property type="molecule type" value="Genomic_DNA"/>
</dbReference>
<sequence length="88" mass="8941">MSRVTSTQPLPRGISALIPNAHAQATPGELAAAQLLHLRSATVPVPVLAAAAALIAAQLEDPDPATREAAVAVHARLLAAIEDAEPGR</sequence>
<dbReference type="AlphaFoldDB" id="A0A8H9LYB3"/>
<gene>
    <name evidence="1" type="ORF">GCM10010502_61980</name>
</gene>
<protein>
    <submittedName>
        <fullName evidence="1">Uncharacterized protein</fullName>
    </submittedName>
</protein>
<comment type="caution">
    <text evidence="1">The sequence shown here is derived from an EMBL/GenBank/DDBJ whole genome shotgun (WGS) entry which is preliminary data.</text>
</comment>
<accession>A0A8H9LYB3</accession>
<evidence type="ECO:0000313" key="2">
    <source>
        <dbReference type="Proteomes" id="UP000610124"/>
    </source>
</evidence>
<name>A0A8H9LYB3_KITAU</name>
<evidence type="ECO:0000313" key="1">
    <source>
        <dbReference type="EMBL" id="GGU99180.1"/>
    </source>
</evidence>